<protein>
    <recommendedName>
        <fullName evidence="5">Twitching motility protein PilT</fullName>
    </recommendedName>
</protein>
<evidence type="ECO:0008006" key="5">
    <source>
        <dbReference type="Google" id="ProtNLM"/>
    </source>
</evidence>
<evidence type="ECO:0000259" key="2">
    <source>
        <dbReference type="Pfam" id="PF14451"/>
    </source>
</evidence>
<feature type="domain" description="Mut7-C RNAse" evidence="1">
    <location>
        <begin position="98"/>
        <end position="240"/>
    </location>
</feature>
<reference evidence="3 4" key="1">
    <citation type="journal article" date="2018" name="Int. J. Syst. Evol. Microbiol.">
        <title>Adhaeribacter swui sp. nov., isolated from wet mud.</title>
        <authorList>
            <person name="Kim D.U."/>
            <person name="Kim K.W."/>
            <person name="Kang M.S."/>
            <person name="Kim J.Y."/>
            <person name="Jang J.H."/>
            <person name="Kim M.K."/>
        </authorList>
    </citation>
    <scope>NUCLEOTIDE SEQUENCE [LARGE SCALE GENOMIC DNA]</scope>
    <source>
        <strain evidence="3 4">KCTC 52873</strain>
    </source>
</reference>
<evidence type="ECO:0000313" key="4">
    <source>
        <dbReference type="Proteomes" id="UP000515237"/>
    </source>
</evidence>
<dbReference type="Proteomes" id="UP000515237">
    <property type="component" value="Chromosome"/>
</dbReference>
<feature type="domain" description="Ubiquitin Mut7-C" evidence="2">
    <location>
        <begin position="4"/>
        <end position="78"/>
    </location>
</feature>
<dbReference type="Pfam" id="PF01927">
    <property type="entry name" value="Mut7-C"/>
    <property type="match status" value="1"/>
</dbReference>
<evidence type="ECO:0000313" key="3">
    <source>
        <dbReference type="EMBL" id="QNF33292.1"/>
    </source>
</evidence>
<dbReference type="RefSeq" id="WP_185274144.1">
    <property type="nucleotide sequence ID" value="NZ_CP055156.1"/>
</dbReference>
<dbReference type="KEGG" id="aswu:HUW51_11340"/>
<dbReference type="PANTHER" id="PTHR39081">
    <property type="entry name" value="MUT7-C DOMAIN-CONTAINING PROTEIN"/>
    <property type="match status" value="1"/>
</dbReference>
<dbReference type="InterPro" id="IPR002782">
    <property type="entry name" value="Mut7-C_RNAse_dom"/>
</dbReference>
<dbReference type="PANTHER" id="PTHR39081:SF1">
    <property type="entry name" value="MUT7-C RNASE DOMAIN-CONTAINING PROTEIN"/>
    <property type="match status" value="1"/>
</dbReference>
<keyword evidence="4" id="KW-1185">Reference proteome</keyword>
<proteinExistence type="predicted"/>
<dbReference type="EMBL" id="CP055156">
    <property type="protein sequence ID" value="QNF33292.1"/>
    <property type="molecule type" value="Genomic_DNA"/>
</dbReference>
<dbReference type="SUPFAM" id="SSF54285">
    <property type="entry name" value="MoaD/ThiS"/>
    <property type="match status" value="1"/>
</dbReference>
<dbReference type="InterPro" id="IPR027798">
    <property type="entry name" value="Ub_Mut7C"/>
</dbReference>
<dbReference type="InterPro" id="IPR016155">
    <property type="entry name" value="Mopterin_synth/thiamin_S_b"/>
</dbReference>
<gene>
    <name evidence="3" type="ORF">HUW51_11340</name>
</gene>
<evidence type="ECO:0000259" key="1">
    <source>
        <dbReference type="Pfam" id="PF01927"/>
    </source>
</evidence>
<organism evidence="3 4">
    <name type="scientific">Adhaeribacter swui</name>
    <dbReference type="NCBI Taxonomy" id="2086471"/>
    <lineage>
        <taxon>Bacteria</taxon>
        <taxon>Pseudomonadati</taxon>
        <taxon>Bacteroidota</taxon>
        <taxon>Cytophagia</taxon>
        <taxon>Cytophagales</taxon>
        <taxon>Hymenobacteraceae</taxon>
        <taxon>Adhaeribacter</taxon>
    </lineage>
</organism>
<sequence>MDKTARFRFFSALRDFLWKAQKEKEILYCFTGNPAIKDAIEALGVPHPEVAVILVNEQPVAFNYLLQAADEVVIYPQENLKNWPYAPELRKALPEPIRFILDVHLGKLAKSLRLLGFDTIYENNYDDQTIADRAAAENRVILTRDLGLLKLKTVQWGYWLRSQNSEKQLAEVLAYYNLLPHLQPFTRCLVCNGLLQTVPKEVVLAQLPPKTKLYFQEFHQCQSCLRVFWKGSHYERMVTFVQQLVLPDGE</sequence>
<dbReference type="Pfam" id="PF14451">
    <property type="entry name" value="Ub-Mut7C"/>
    <property type="match status" value="1"/>
</dbReference>
<accession>A0A7G7G808</accession>
<name>A0A7G7G808_9BACT</name>
<dbReference type="AlphaFoldDB" id="A0A7G7G808"/>